<evidence type="ECO:0000313" key="2">
    <source>
        <dbReference type="Proteomes" id="UP000437736"/>
    </source>
</evidence>
<dbReference type="Proteomes" id="UP000437736">
    <property type="component" value="Unassembled WGS sequence"/>
</dbReference>
<protein>
    <recommendedName>
        <fullName evidence="3">Ferric siderophore reductase C-terminal domain-containing protein</fullName>
    </recommendedName>
</protein>
<accession>A0ABW9QTY8</accession>
<evidence type="ECO:0000313" key="1">
    <source>
        <dbReference type="EMBL" id="MST32961.1"/>
    </source>
</evidence>
<dbReference type="EMBL" id="WJHE01000444">
    <property type="protein sequence ID" value="MST32961.1"/>
    <property type="molecule type" value="Genomic_DNA"/>
</dbReference>
<name>A0ABW9QTY8_9ACTN</name>
<keyword evidence="2" id="KW-1185">Reference proteome</keyword>
<comment type="caution">
    <text evidence="1">The sequence shown here is derived from an EMBL/GenBank/DDBJ whole genome shotgun (WGS) entry which is preliminary data.</text>
</comment>
<reference evidence="1 2" key="1">
    <citation type="submission" date="2019-11" db="EMBL/GenBank/DDBJ databases">
        <title>Acidiferrimicrobium australis gen. nov., sp. nov., an acidophilic and obligately heterotrophic, member of the Actinobacteria that catalyses dissimilatory oxido- reduction of iron isolated from metal-rich acidic water in Chile.</title>
        <authorList>
            <person name="Gonzalez D."/>
            <person name="Huber K."/>
            <person name="Hedrich S."/>
            <person name="Rojas-Villalobos C."/>
            <person name="Quatrini R."/>
            <person name="Dinamarca M.A."/>
            <person name="Schwarz A."/>
            <person name="Canales C."/>
            <person name="Nancucheo I."/>
        </authorList>
    </citation>
    <scope>NUCLEOTIDE SEQUENCE [LARGE SCALE GENOMIC DNA]</scope>
    <source>
        <strain evidence="1 2">USS-CCA1</strain>
    </source>
</reference>
<evidence type="ECO:0008006" key="3">
    <source>
        <dbReference type="Google" id="ProtNLM"/>
    </source>
</evidence>
<sequence length="236" mass="24968">MTVHVEDVLTAVESRVDHLRASVGEPPEAEDGWRSCDAVTAADLEAAIDGAAAGNRQVAASLLVQSYAHRVAAVSLAAFAVGLPWPSPAAAATSVRLAGGRARALRFRTAALGEAGDIESLVDATFASHLVPFVSAVRAWERLGERLVWANIAASCAAAFRAVEGSARDRGDAGEQAAIRRRAAELLEHAPWLEGTGWFDADSTDWGWQRSACCLWYRTSGGRTCEGCSLRPKGRA</sequence>
<organism evidence="1 2">
    <name type="scientific">Acidiferrimicrobium australe</name>
    <dbReference type="NCBI Taxonomy" id="2664430"/>
    <lineage>
        <taxon>Bacteria</taxon>
        <taxon>Bacillati</taxon>
        <taxon>Actinomycetota</taxon>
        <taxon>Acidimicrobiia</taxon>
        <taxon>Acidimicrobiales</taxon>
        <taxon>Acidimicrobiaceae</taxon>
        <taxon>Acidiferrimicrobium</taxon>
    </lineage>
</organism>
<gene>
    <name evidence="1" type="ORF">GHK86_09555</name>
</gene>
<proteinExistence type="predicted"/>